<sequence length="161" mass="17909">MCVKKTVQEGIIEIFHIIAVPKVSSRFTADLMMKVHPRATFGRRFEIRDPKRCRLRTLRSFSVVAPGPETVTINITGRADQPADSTCAAASTLNDEADAFEEDSEGLTGPKINKIEVETSRSMKPADEWTACGTIVKKNMQIKMSRPNLTPRRVAKCNCLN</sequence>
<dbReference type="RefSeq" id="XP_005821023.1">
    <property type="nucleotide sequence ID" value="XM_005820966.1"/>
</dbReference>
<name>L1ICS9_GUITC</name>
<gene>
    <name evidence="1" type="ORF">GUITHDRAFT_119784</name>
</gene>
<evidence type="ECO:0000313" key="3">
    <source>
        <dbReference type="Proteomes" id="UP000011087"/>
    </source>
</evidence>
<evidence type="ECO:0000313" key="1">
    <source>
        <dbReference type="EMBL" id="EKX34043.1"/>
    </source>
</evidence>
<keyword evidence="3" id="KW-1185">Reference proteome</keyword>
<dbReference type="PaxDb" id="55529-EKX34043"/>
<organism evidence="1">
    <name type="scientific">Guillardia theta (strain CCMP2712)</name>
    <name type="common">Cryptophyte</name>
    <dbReference type="NCBI Taxonomy" id="905079"/>
    <lineage>
        <taxon>Eukaryota</taxon>
        <taxon>Cryptophyceae</taxon>
        <taxon>Pyrenomonadales</taxon>
        <taxon>Geminigeraceae</taxon>
        <taxon>Guillardia</taxon>
    </lineage>
</organism>
<dbReference type="KEGG" id="gtt:GUITHDRAFT_119784"/>
<dbReference type="AlphaFoldDB" id="L1ICS9"/>
<protein>
    <submittedName>
        <fullName evidence="1 2">Uncharacterized protein</fullName>
    </submittedName>
</protein>
<evidence type="ECO:0000313" key="2">
    <source>
        <dbReference type="EnsemblProtists" id="EKX34043"/>
    </source>
</evidence>
<reference evidence="3" key="2">
    <citation type="submission" date="2012-11" db="EMBL/GenBank/DDBJ databases">
        <authorList>
            <person name="Kuo A."/>
            <person name="Curtis B.A."/>
            <person name="Tanifuji G."/>
            <person name="Burki F."/>
            <person name="Gruber A."/>
            <person name="Irimia M."/>
            <person name="Maruyama S."/>
            <person name="Arias M.C."/>
            <person name="Ball S.G."/>
            <person name="Gile G.H."/>
            <person name="Hirakawa Y."/>
            <person name="Hopkins J.F."/>
            <person name="Rensing S.A."/>
            <person name="Schmutz J."/>
            <person name="Symeonidi A."/>
            <person name="Elias M."/>
            <person name="Eveleigh R.J."/>
            <person name="Herman E.K."/>
            <person name="Klute M.J."/>
            <person name="Nakayama T."/>
            <person name="Obornik M."/>
            <person name="Reyes-Prieto A."/>
            <person name="Armbrust E.V."/>
            <person name="Aves S.J."/>
            <person name="Beiko R.G."/>
            <person name="Coutinho P."/>
            <person name="Dacks J.B."/>
            <person name="Durnford D.G."/>
            <person name="Fast N.M."/>
            <person name="Green B.R."/>
            <person name="Grisdale C."/>
            <person name="Hempe F."/>
            <person name="Henrissat B."/>
            <person name="Hoppner M.P."/>
            <person name="Ishida K.-I."/>
            <person name="Kim E."/>
            <person name="Koreny L."/>
            <person name="Kroth P.G."/>
            <person name="Liu Y."/>
            <person name="Malik S.-B."/>
            <person name="Maier U.G."/>
            <person name="McRose D."/>
            <person name="Mock T."/>
            <person name="Neilson J.A."/>
            <person name="Onodera N.T."/>
            <person name="Poole A.M."/>
            <person name="Pritham E.J."/>
            <person name="Richards T.A."/>
            <person name="Rocap G."/>
            <person name="Roy S.W."/>
            <person name="Sarai C."/>
            <person name="Schaack S."/>
            <person name="Shirato S."/>
            <person name="Slamovits C.H."/>
            <person name="Spencer D.F."/>
            <person name="Suzuki S."/>
            <person name="Worden A.Z."/>
            <person name="Zauner S."/>
            <person name="Barry K."/>
            <person name="Bell C."/>
            <person name="Bharti A.K."/>
            <person name="Crow J.A."/>
            <person name="Grimwood J."/>
            <person name="Kramer R."/>
            <person name="Lindquist E."/>
            <person name="Lucas S."/>
            <person name="Salamov A."/>
            <person name="McFadden G.I."/>
            <person name="Lane C.E."/>
            <person name="Keeling P.J."/>
            <person name="Gray M.W."/>
            <person name="Grigoriev I.V."/>
            <person name="Archibald J.M."/>
        </authorList>
    </citation>
    <scope>NUCLEOTIDE SEQUENCE</scope>
    <source>
        <strain evidence="3">CCMP2712</strain>
    </source>
</reference>
<proteinExistence type="predicted"/>
<dbReference type="EMBL" id="JH993121">
    <property type="protein sequence ID" value="EKX34043.1"/>
    <property type="molecule type" value="Genomic_DNA"/>
</dbReference>
<dbReference type="Proteomes" id="UP000011087">
    <property type="component" value="Unassembled WGS sequence"/>
</dbReference>
<dbReference type="EnsemblProtists" id="EKX34043">
    <property type="protein sequence ID" value="EKX34043"/>
    <property type="gene ID" value="GUITHDRAFT_119784"/>
</dbReference>
<dbReference type="GeneID" id="17290781"/>
<dbReference type="HOGENOM" id="CLU_1646939_0_0_1"/>
<accession>L1ICS9</accession>
<reference evidence="2" key="3">
    <citation type="submission" date="2016-03" db="UniProtKB">
        <authorList>
            <consortium name="EnsemblProtists"/>
        </authorList>
    </citation>
    <scope>IDENTIFICATION</scope>
</reference>
<reference evidence="1 3" key="1">
    <citation type="journal article" date="2012" name="Nature">
        <title>Algal genomes reveal evolutionary mosaicism and the fate of nucleomorphs.</title>
        <authorList>
            <consortium name="DOE Joint Genome Institute"/>
            <person name="Curtis B.A."/>
            <person name="Tanifuji G."/>
            <person name="Burki F."/>
            <person name="Gruber A."/>
            <person name="Irimia M."/>
            <person name="Maruyama S."/>
            <person name="Arias M.C."/>
            <person name="Ball S.G."/>
            <person name="Gile G.H."/>
            <person name="Hirakawa Y."/>
            <person name="Hopkins J.F."/>
            <person name="Kuo A."/>
            <person name="Rensing S.A."/>
            <person name="Schmutz J."/>
            <person name="Symeonidi A."/>
            <person name="Elias M."/>
            <person name="Eveleigh R.J."/>
            <person name="Herman E.K."/>
            <person name="Klute M.J."/>
            <person name="Nakayama T."/>
            <person name="Obornik M."/>
            <person name="Reyes-Prieto A."/>
            <person name="Armbrust E.V."/>
            <person name="Aves S.J."/>
            <person name="Beiko R.G."/>
            <person name="Coutinho P."/>
            <person name="Dacks J.B."/>
            <person name="Durnford D.G."/>
            <person name="Fast N.M."/>
            <person name="Green B.R."/>
            <person name="Grisdale C.J."/>
            <person name="Hempel F."/>
            <person name="Henrissat B."/>
            <person name="Hoppner M.P."/>
            <person name="Ishida K."/>
            <person name="Kim E."/>
            <person name="Koreny L."/>
            <person name="Kroth P.G."/>
            <person name="Liu Y."/>
            <person name="Malik S.B."/>
            <person name="Maier U.G."/>
            <person name="McRose D."/>
            <person name="Mock T."/>
            <person name="Neilson J.A."/>
            <person name="Onodera N.T."/>
            <person name="Poole A.M."/>
            <person name="Pritham E.J."/>
            <person name="Richards T.A."/>
            <person name="Rocap G."/>
            <person name="Roy S.W."/>
            <person name="Sarai C."/>
            <person name="Schaack S."/>
            <person name="Shirato S."/>
            <person name="Slamovits C.H."/>
            <person name="Spencer D.F."/>
            <person name="Suzuki S."/>
            <person name="Worden A.Z."/>
            <person name="Zauner S."/>
            <person name="Barry K."/>
            <person name="Bell C."/>
            <person name="Bharti A.K."/>
            <person name="Crow J.A."/>
            <person name="Grimwood J."/>
            <person name="Kramer R."/>
            <person name="Lindquist E."/>
            <person name="Lucas S."/>
            <person name="Salamov A."/>
            <person name="McFadden G.I."/>
            <person name="Lane C.E."/>
            <person name="Keeling P.J."/>
            <person name="Gray M.W."/>
            <person name="Grigoriev I.V."/>
            <person name="Archibald J.M."/>
        </authorList>
    </citation>
    <scope>NUCLEOTIDE SEQUENCE</scope>
    <source>
        <strain evidence="1 3">CCMP2712</strain>
    </source>
</reference>